<dbReference type="GO" id="GO:0006364">
    <property type="term" value="P:rRNA processing"/>
    <property type="evidence" value="ECO:0007669"/>
    <property type="project" value="TreeGrafter"/>
</dbReference>
<dbReference type="AlphaFoldDB" id="A0A1H2VZD5"/>
<evidence type="ECO:0000256" key="6">
    <source>
        <dbReference type="ARBA" id="ARBA00022842"/>
    </source>
</evidence>
<accession>A0A1H2VZD5</accession>
<organism evidence="9 10">
    <name type="scientific">Roseicitreum antarcticum</name>
    <dbReference type="NCBI Taxonomy" id="564137"/>
    <lineage>
        <taxon>Bacteria</taxon>
        <taxon>Pseudomonadati</taxon>
        <taxon>Pseudomonadota</taxon>
        <taxon>Alphaproteobacteria</taxon>
        <taxon>Rhodobacterales</taxon>
        <taxon>Paracoccaceae</taxon>
        <taxon>Roseicitreum</taxon>
    </lineage>
</organism>
<evidence type="ECO:0000259" key="8">
    <source>
        <dbReference type="Pfam" id="PF10150"/>
    </source>
</evidence>
<comment type="cofactor">
    <cofactor evidence="1">
        <name>Mg(2+)</name>
        <dbReference type="ChEBI" id="CHEBI:18420"/>
    </cofactor>
</comment>
<dbReference type="GO" id="GO:0004540">
    <property type="term" value="F:RNA nuclease activity"/>
    <property type="evidence" value="ECO:0007669"/>
    <property type="project" value="InterPro"/>
</dbReference>
<dbReference type="RefSeq" id="WP_092886694.1">
    <property type="nucleotide sequence ID" value="NZ_CP061498.1"/>
</dbReference>
<evidence type="ECO:0000256" key="3">
    <source>
        <dbReference type="ARBA" id="ARBA00022723"/>
    </source>
</evidence>
<dbReference type="GO" id="GO:0016787">
    <property type="term" value="F:hydrolase activity"/>
    <property type="evidence" value="ECO:0007669"/>
    <property type="project" value="UniProtKB-KW"/>
</dbReference>
<dbReference type="GO" id="GO:0046872">
    <property type="term" value="F:metal ion binding"/>
    <property type="evidence" value="ECO:0007669"/>
    <property type="project" value="UniProtKB-KW"/>
</dbReference>
<reference evidence="9 10" key="1">
    <citation type="submission" date="2016-10" db="EMBL/GenBank/DDBJ databases">
        <authorList>
            <person name="de Groot N.N."/>
        </authorList>
    </citation>
    <scope>NUCLEOTIDE SEQUENCE [LARGE SCALE GENOMIC DNA]</scope>
    <source>
        <strain evidence="9 10">CGMCC 1.8894</strain>
    </source>
</reference>
<dbReference type="Proteomes" id="UP000198539">
    <property type="component" value="Unassembled WGS sequence"/>
</dbReference>
<keyword evidence="4" id="KW-0255">Endonuclease</keyword>
<keyword evidence="10" id="KW-1185">Reference proteome</keyword>
<dbReference type="EMBL" id="FNOM01000003">
    <property type="protein sequence ID" value="SDW73705.1"/>
    <property type="molecule type" value="Genomic_DNA"/>
</dbReference>
<dbReference type="PANTHER" id="PTHR30001:SF1">
    <property type="entry name" value="RIBONUCLEASE E_G-LIKE PROTEIN, CHLOROPLASTIC"/>
    <property type="match status" value="1"/>
</dbReference>
<evidence type="ECO:0000256" key="4">
    <source>
        <dbReference type="ARBA" id="ARBA00022759"/>
    </source>
</evidence>
<evidence type="ECO:0000313" key="9">
    <source>
        <dbReference type="EMBL" id="SDW73705.1"/>
    </source>
</evidence>
<evidence type="ECO:0000256" key="5">
    <source>
        <dbReference type="ARBA" id="ARBA00022801"/>
    </source>
</evidence>
<evidence type="ECO:0000256" key="1">
    <source>
        <dbReference type="ARBA" id="ARBA00001946"/>
    </source>
</evidence>
<dbReference type="PANTHER" id="PTHR30001">
    <property type="entry name" value="RIBONUCLEASE"/>
    <property type="match status" value="1"/>
</dbReference>
<name>A0A1H2VZD5_9RHOB</name>
<dbReference type="GO" id="GO:0003723">
    <property type="term" value="F:RNA binding"/>
    <property type="evidence" value="ECO:0007669"/>
    <property type="project" value="UniProtKB-KW"/>
</dbReference>
<evidence type="ECO:0000256" key="2">
    <source>
        <dbReference type="ARBA" id="ARBA00022722"/>
    </source>
</evidence>
<feature type="domain" description="RNA-binding protein AU-1/Ribonuclease E/G" evidence="8">
    <location>
        <begin position="214"/>
        <end position="335"/>
    </location>
</feature>
<feature type="domain" description="RNA-binding protein AU-1/Ribonuclease E/G" evidence="8">
    <location>
        <begin position="104"/>
        <end position="207"/>
    </location>
</feature>
<dbReference type="Pfam" id="PF10150">
    <property type="entry name" value="RNase_E_G"/>
    <property type="match status" value="2"/>
</dbReference>
<proteinExistence type="predicted"/>
<keyword evidence="6" id="KW-0460">Magnesium</keyword>
<dbReference type="GO" id="GO:0005737">
    <property type="term" value="C:cytoplasm"/>
    <property type="evidence" value="ECO:0007669"/>
    <property type="project" value="TreeGrafter"/>
</dbReference>
<keyword evidence="7" id="KW-0694">RNA-binding</keyword>
<dbReference type="InterPro" id="IPR019307">
    <property type="entry name" value="RNA-bd_AU-1/RNase_E/G"/>
</dbReference>
<sequence length="348" mass="37062">MNGITIALGILHDRQIAARIIDGQLEDLLIALPDTVCLPEAIYRARVGRQMKGMGGVFLDLPDGQRAFLKQAKGLRPGDALLVQVTGVSEAGKAVPVATRLLFKSRYAIVTPDAPGLNVSRQIREADEQARLTAIASAAMHDSPHGLILRSAAEGVEDTALRDDITAMCDLAQAVLGDRTGPPELLVEGPTPHVMAWRDWAVPDPDEVDDSPTALADHGVAEALDALLSPDVPLPGGAVMAVEGTRALIAVDVNTGGDASPAAALKANLAAARALPRELRLRGLGGQVVIDFAPASKKDRQVLEQTLRAAFRRDSSETTLAGWTPLGNFEVQRKRDRMPLADLLRHRD</sequence>
<protein>
    <submittedName>
        <fullName evidence="9">Ribonuclease, Rne/Rng family</fullName>
    </submittedName>
</protein>
<evidence type="ECO:0000256" key="7">
    <source>
        <dbReference type="ARBA" id="ARBA00022884"/>
    </source>
</evidence>
<evidence type="ECO:0000313" key="10">
    <source>
        <dbReference type="Proteomes" id="UP000198539"/>
    </source>
</evidence>
<dbReference type="InterPro" id="IPR004659">
    <property type="entry name" value="RNase_E/G"/>
</dbReference>
<keyword evidence="3" id="KW-0479">Metal-binding</keyword>
<dbReference type="GO" id="GO:0004519">
    <property type="term" value="F:endonuclease activity"/>
    <property type="evidence" value="ECO:0007669"/>
    <property type="project" value="UniProtKB-KW"/>
</dbReference>
<gene>
    <name evidence="9" type="ORF">SAMN04488238_103222</name>
</gene>
<dbReference type="STRING" id="564137.SAMN04488238_103222"/>
<keyword evidence="5" id="KW-0378">Hydrolase</keyword>
<keyword evidence="2" id="KW-0540">Nuclease</keyword>
<dbReference type="OrthoDB" id="9804278at2"/>